<evidence type="ECO:0000313" key="2">
    <source>
        <dbReference type="Proteomes" id="UP000805704"/>
    </source>
</evidence>
<dbReference type="Proteomes" id="UP000805704">
    <property type="component" value="Chromosome 3"/>
</dbReference>
<proteinExistence type="predicted"/>
<gene>
    <name evidence="1" type="ORF">GBF38_009289</name>
</gene>
<reference evidence="1" key="1">
    <citation type="submission" date="2020-04" db="EMBL/GenBank/DDBJ databases">
        <title>A chromosome-scale assembly and high-density genetic map of the yellow drum (Nibea albiflora) genome.</title>
        <authorList>
            <person name="Xu D."/>
            <person name="Zhang W."/>
            <person name="Chen R."/>
            <person name="Tan P."/>
            <person name="Wang L."/>
            <person name="Song H."/>
            <person name="Tian L."/>
            <person name="Zhu Q."/>
            <person name="Wang B."/>
        </authorList>
    </citation>
    <scope>NUCLEOTIDE SEQUENCE</scope>
    <source>
        <strain evidence="1">ZJHYS-2018</strain>
    </source>
</reference>
<organism evidence="1 2">
    <name type="scientific">Nibea albiflora</name>
    <name type="common">Yellow drum</name>
    <name type="synonym">Corvina albiflora</name>
    <dbReference type="NCBI Taxonomy" id="240163"/>
    <lineage>
        <taxon>Eukaryota</taxon>
        <taxon>Metazoa</taxon>
        <taxon>Chordata</taxon>
        <taxon>Craniata</taxon>
        <taxon>Vertebrata</taxon>
        <taxon>Euteleostomi</taxon>
        <taxon>Actinopterygii</taxon>
        <taxon>Neopterygii</taxon>
        <taxon>Teleostei</taxon>
        <taxon>Neoteleostei</taxon>
        <taxon>Acanthomorphata</taxon>
        <taxon>Eupercaria</taxon>
        <taxon>Sciaenidae</taxon>
        <taxon>Nibea</taxon>
    </lineage>
</organism>
<protein>
    <submittedName>
        <fullName evidence="1">Uncharacterized protein</fullName>
    </submittedName>
</protein>
<keyword evidence="2" id="KW-1185">Reference proteome</keyword>
<accession>A0ACB7EQB7</accession>
<evidence type="ECO:0000313" key="1">
    <source>
        <dbReference type="EMBL" id="KAG8004337.1"/>
    </source>
</evidence>
<dbReference type="EMBL" id="CM024791">
    <property type="protein sequence ID" value="KAG8004337.1"/>
    <property type="molecule type" value="Genomic_DNA"/>
</dbReference>
<feature type="non-terminal residue" evidence="1">
    <location>
        <position position="66"/>
    </location>
</feature>
<name>A0ACB7EQB7_NIBAL</name>
<comment type="caution">
    <text evidence="1">The sequence shown here is derived from an EMBL/GenBank/DDBJ whole genome shotgun (WGS) entry which is preliminary data.</text>
</comment>
<sequence>SQSEPSVQQVHGPMTAAVHDVVAPPHHRLTERVGCFIIRHVSTVHRTRDWNFTVNIYYCKINFTFQ</sequence>
<feature type="non-terminal residue" evidence="1">
    <location>
        <position position="1"/>
    </location>
</feature>